<reference evidence="2 3" key="1">
    <citation type="submission" date="2019-11" db="EMBL/GenBank/DDBJ databases">
        <title>Whole genome sequence of Oryza granulata.</title>
        <authorList>
            <person name="Li W."/>
        </authorList>
    </citation>
    <scope>NUCLEOTIDE SEQUENCE [LARGE SCALE GENOMIC DNA]</scope>
    <source>
        <strain evidence="3">cv. Menghai</strain>
        <tissue evidence="2">Leaf</tissue>
    </source>
</reference>
<organism evidence="2 3">
    <name type="scientific">Oryza meyeriana var. granulata</name>
    <dbReference type="NCBI Taxonomy" id="110450"/>
    <lineage>
        <taxon>Eukaryota</taxon>
        <taxon>Viridiplantae</taxon>
        <taxon>Streptophyta</taxon>
        <taxon>Embryophyta</taxon>
        <taxon>Tracheophyta</taxon>
        <taxon>Spermatophyta</taxon>
        <taxon>Magnoliopsida</taxon>
        <taxon>Liliopsida</taxon>
        <taxon>Poales</taxon>
        <taxon>Poaceae</taxon>
        <taxon>BOP clade</taxon>
        <taxon>Oryzoideae</taxon>
        <taxon>Oryzeae</taxon>
        <taxon>Oryzinae</taxon>
        <taxon>Oryza</taxon>
        <taxon>Oryza meyeriana</taxon>
    </lineage>
</organism>
<dbReference type="Proteomes" id="UP000479710">
    <property type="component" value="Unassembled WGS sequence"/>
</dbReference>
<sequence length="118" mass="12604">MICQPHRRSTHLCRQRGPVSYPPPRPRLWPPLRQAGSTPLWSSPPPAPEGTASAPSSPALPFPPRRRSTPPAFFFLRRLAGLPAFGCLSTGPPSRGSRVTPPVSICAVSTAPPSTPLP</sequence>
<comment type="caution">
    <text evidence="2">The sequence shown here is derived from an EMBL/GenBank/DDBJ whole genome shotgun (WGS) entry which is preliminary data.</text>
</comment>
<proteinExistence type="predicted"/>
<keyword evidence="3" id="KW-1185">Reference proteome</keyword>
<dbReference type="AlphaFoldDB" id="A0A6G1BTJ9"/>
<evidence type="ECO:0000313" key="3">
    <source>
        <dbReference type="Proteomes" id="UP000479710"/>
    </source>
</evidence>
<feature type="region of interest" description="Disordered" evidence="1">
    <location>
        <begin position="1"/>
        <end position="65"/>
    </location>
</feature>
<dbReference type="EMBL" id="SPHZ02000011">
    <property type="protein sequence ID" value="KAF0891071.1"/>
    <property type="molecule type" value="Genomic_DNA"/>
</dbReference>
<accession>A0A6G1BTJ9</accession>
<protein>
    <submittedName>
        <fullName evidence="2">Uncharacterized protein</fullName>
    </submittedName>
</protein>
<gene>
    <name evidence="2" type="ORF">E2562_005157</name>
</gene>
<evidence type="ECO:0000313" key="2">
    <source>
        <dbReference type="EMBL" id="KAF0891071.1"/>
    </source>
</evidence>
<feature type="compositionally biased region" description="Basic residues" evidence="1">
    <location>
        <begin position="1"/>
        <end position="14"/>
    </location>
</feature>
<feature type="compositionally biased region" description="Pro residues" evidence="1">
    <location>
        <begin position="20"/>
        <end position="29"/>
    </location>
</feature>
<name>A0A6G1BTJ9_9ORYZ</name>
<evidence type="ECO:0000256" key="1">
    <source>
        <dbReference type="SAM" id="MobiDB-lite"/>
    </source>
</evidence>